<accession>A0AAE0S6Y0</accession>
<reference evidence="2" key="2">
    <citation type="journal article" date="2021" name="Genome Biol. Evol.">
        <title>Developing a high-quality reference genome for a parasitic bivalve with doubly uniparental inheritance (Bivalvia: Unionida).</title>
        <authorList>
            <person name="Smith C.H."/>
        </authorList>
    </citation>
    <scope>NUCLEOTIDE SEQUENCE</scope>
    <source>
        <strain evidence="2">CHS0354</strain>
        <tissue evidence="2">Mantle</tissue>
    </source>
</reference>
<evidence type="ECO:0000313" key="2">
    <source>
        <dbReference type="EMBL" id="KAK3586133.1"/>
    </source>
</evidence>
<protein>
    <submittedName>
        <fullName evidence="2">Uncharacterized protein</fullName>
    </submittedName>
</protein>
<name>A0AAE0S6Y0_9BIVA</name>
<evidence type="ECO:0000313" key="3">
    <source>
        <dbReference type="Proteomes" id="UP001195483"/>
    </source>
</evidence>
<feature type="region of interest" description="Disordered" evidence="1">
    <location>
        <begin position="85"/>
        <end position="154"/>
    </location>
</feature>
<gene>
    <name evidence="2" type="ORF">CHS0354_033257</name>
</gene>
<proteinExistence type="predicted"/>
<feature type="compositionally biased region" description="Basic and acidic residues" evidence="1">
    <location>
        <begin position="144"/>
        <end position="154"/>
    </location>
</feature>
<organism evidence="2 3">
    <name type="scientific">Potamilus streckersoni</name>
    <dbReference type="NCBI Taxonomy" id="2493646"/>
    <lineage>
        <taxon>Eukaryota</taxon>
        <taxon>Metazoa</taxon>
        <taxon>Spiralia</taxon>
        <taxon>Lophotrochozoa</taxon>
        <taxon>Mollusca</taxon>
        <taxon>Bivalvia</taxon>
        <taxon>Autobranchia</taxon>
        <taxon>Heteroconchia</taxon>
        <taxon>Palaeoheterodonta</taxon>
        <taxon>Unionida</taxon>
        <taxon>Unionoidea</taxon>
        <taxon>Unionidae</taxon>
        <taxon>Ambleminae</taxon>
        <taxon>Lampsilini</taxon>
        <taxon>Potamilus</taxon>
    </lineage>
</organism>
<reference evidence="2" key="1">
    <citation type="journal article" date="2021" name="Genome Biol. Evol.">
        <title>A High-Quality Reference Genome for a Parasitic Bivalve with Doubly Uniparental Inheritance (Bivalvia: Unionida).</title>
        <authorList>
            <person name="Smith C.H."/>
        </authorList>
    </citation>
    <scope>NUCLEOTIDE SEQUENCE</scope>
    <source>
        <strain evidence="2">CHS0354</strain>
    </source>
</reference>
<reference evidence="2" key="3">
    <citation type="submission" date="2023-05" db="EMBL/GenBank/DDBJ databases">
        <authorList>
            <person name="Smith C.H."/>
        </authorList>
    </citation>
    <scope>NUCLEOTIDE SEQUENCE</scope>
    <source>
        <strain evidence="2">CHS0354</strain>
        <tissue evidence="2">Mantle</tissue>
    </source>
</reference>
<keyword evidence="3" id="KW-1185">Reference proteome</keyword>
<dbReference type="Proteomes" id="UP001195483">
    <property type="component" value="Unassembled WGS sequence"/>
</dbReference>
<comment type="caution">
    <text evidence="2">The sequence shown here is derived from an EMBL/GenBank/DDBJ whole genome shotgun (WGS) entry which is preliminary data.</text>
</comment>
<dbReference type="EMBL" id="JAEAOA010001951">
    <property type="protein sequence ID" value="KAK3586133.1"/>
    <property type="molecule type" value="Genomic_DNA"/>
</dbReference>
<sequence length="154" mass="17716">MITEASALLHKPVRKVYDSIADQQRDLISCHCDGRNYTCAKSRPQDLTSHINNVYAVLGRVYEADSPVNSLRLDRPESMEIVRRMRVKEHPERSTSISKTGDHVERNDQEEEEMDHSNSDSKWLTVLSDRIDRMNNGMNNRSSAESRELGKPLF</sequence>
<dbReference type="AlphaFoldDB" id="A0AAE0S6Y0"/>
<evidence type="ECO:0000256" key="1">
    <source>
        <dbReference type="SAM" id="MobiDB-lite"/>
    </source>
</evidence>